<evidence type="ECO:0008006" key="3">
    <source>
        <dbReference type="Google" id="ProtNLM"/>
    </source>
</evidence>
<keyword evidence="2" id="KW-1185">Reference proteome</keyword>
<accession>A0ABT4B4W3</accession>
<gene>
    <name evidence="1" type="ORF">OWR29_26330</name>
</gene>
<proteinExistence type="predicted"/>
<dbReference type="EMBL" id="JAPNTZ010000009">
    <property type="protein sequence ID" value="MCY1141530.1"/>
    <property type="molecule type" value="Genomic_DNA"/>
</dbReference>
<dbReference type="Proteomes" id="UP001151002">
    <property type="component" value="Unassembled WGS sequence"/>
</dbReference>
<sequence>MDGAGQIRAIVFDANVFGGSVEPNIATIVNWSEACGRHDAELWIPEVVAWELAQRVVQECEQIARQVEAHNGKRRKWGFPHVAEPPLIDDVDVVERLESAGAVIVPLGGDAAVSAIRDQVLLRGPGSRRREVKTGAADSAWIRSVIAYNSGETTGLILVTGDVRAVTSTCESLDLNPPKVAKNLGEIRHLLDETTEANDEQRTNFVSTLSDLFTRPRISQVELRTVADLSYPHNWWSVDLGMDSDDNWEIQSSSVQVVSVEVTGVVQYDAWTESLSGPVRIEVEVEEQYARQDRWGDAPEYRSFFYTAWIQGDLTLFGEQKQSLDSIEIVDVEFVADPTSVYSQAL</sequence>
<comment type="caution">
    <text evidence="1">The sequence shown here is derived from an EMBL/GenBank/DDBJ whole genome shotgun (WGS) entry which is preliminary data.</text>
</comment>
<name>A0ABT4B4W3_9ACTN</name>
<evidence type="ECO:0000313" key="1">
    <source>
        <dbReference type="EMBL" id="MCY1141530.1"/>
    </source>
</evidence>
<organism evidence="1 2">
    <name type="scientific">Paractinoplanes pyxinae</name>
    <dbReference type="NCBI Taxonomy" id="2997416"/>
    <lineage>
        <taxon>Bacteria</taxon>
        <taxon>Bacillati</taxon>
        <taxon>Actinomycetota</taxon>
        <taxon>Actinomycetes</taxon>
        <taxon>Micromonosporales</taxon>
        <taxon>Micromonosporaceae</taxon>
        <taxon>Paractinoplanes</taxon>
    </lineage>
</organism>
<evidence type="ECO:0000313" key="2">
    <source>
        <dbReference type="Proteomes" id="UP001151002"/>
    </source>
</evidence>
<protein>
    <recommendedName>
        <fullName evidence="3">DUF4935 domain-containing protein</fullName>
    </recommendedName>
</protein>
<dbReference type="RefSeq" id="WP_267565913.1">
    <property type="nucleotide sequence ID" value="NZ_JAPNTZ010000009.1"/>
</dbReference>
<reference evidence="1" key="1">
    <citation type="submission" date="2022-11" db="EMBL/GenBank/DDBJ databases">
        <authorList>
            <person name="Somphong A."/>
            <person name="Phongsopitanun W."/>
        </authorList>
    </citation>
    <scope>NUCLEOTIDE SEQUENCE</scope>
    <source>
        <strain evidence="1">Pm04-4</strain>
    </source>
</reference>